<dbReference type="SUPFAM" id="SSF52047">
    <property type="entry name" value="RNI-like"/>
    <property type="match status" value="1"/>
</dbReference>
<dbReference type="AlphaFoldDB" id="A0A397SFQ9"/>
<keyword evidence="2" id="KW-1185">Reference proteome</keyword>
<evidence type="ECO:0008006" key="3">
    <source>
        <dbReference type="Google" id="ProtNLM"/>
    </source>
</evidence>
<name>A0A397SFQ9_9GLOM</name>
<reference evidence="1 2" key="1">
    <citation type="submission" date="2018-06" db="EMBL/GenBank/DDBJ databases">
        <title>Comparative genomics reveals the genomic features of Rhizophagus irregularis, R. cerebriforme, R. diaphanum and Gigaspora rosea, and their symbiotic lifestyle signature.</title>
        <authorList>
            <person name="Morin E."/>
            <person name="San Clemente H."/>
            <person name="Chen E.C.H."/>
            <person name="De La Providencia I."/>
            <person name="Hainaut M."/>
            <person name="Kuo A."/>
            <person name="Kohler A."/>
            <person name="Murat C."/>
            <person name="Tang N."/>
            <person name="Roy S."/>
            <person name="Loubradou J."/>
            <person name="Henrissat B."/>
            <person name="Grigoriev I.V."/>
            <person name="Corradi N."/>
            <person name="Roux C."/>
            <person name="Martin F.M."/>
        </authorList>
    </citation>
    <scope>NUCLEOTIDE SEQUENCE [LARGE SCALE GENOMIC DNA]</scope>
    <source>
        <strain evidence="1 2">DAOM 227022</strain>
    </source>
</reference>
<proteinExistence type="predicted"/>
<dbReference type="Gene3D" id="3.80.10.10">
    <property type="entry name" value="Ribonuclease Inhibitor"/>
    <property type="match status" value="1"/>
</dbReference>
<evidence type="ECO:0000313" key="2">
    <source>
        <dbReference type="Proteomes" id="UP000265703"/>
    </source>
</evidence>
<accession>A0A397SFQ9</accession>
<comment type="caution">
    <text evidence="1">The sequence shown here is derived from an EMBL/GenBank/DDBJ whole genome shotgun (WGS) entry which is preliminary data.</text>
</comment>
<evidence type="ECO:0000313" key="1">
    <source>
        <dbReference type="EMBL" id="RIA83536.1"/>
    </source>
</evidence>
<organism evidence="1 2">
    <name type="scientific">Glomus cerebriforme</name>
    <dbReference type="NCBI Taxonomy" id="658196"/>
    <lineage>
        <taxon>Eukaryota</taxon>
        <taxon>Fungi</taxon>
        <taxon>Fungi incertae sedis</taxon>
        <taxon>Mucoromycota</taxon>
        <taxon>Glomeromycotina</taxon>
        <taxon>Glomeromycetes</taxon>
        <taxon>Glomerales</taxon>
        <taxon>Glomeraceae</taxon>
        <taxon>Glomus</taxon>
    </lineage>
</organism>
<dbReference type="InterPro" id="IPR032675">
    <property type="entry name" value="LRR_dom_sf"/>
</dbReference>
<protein>
    <recommendedName>
        <fullName evidence="3">F-box domain-containing protein</fullName>
    </recommendedName>
</protein>
<dbReference type="Proteomes" id="UP000265703">
    <property type="component" value="Unassembled WGS sequence"/>
</dbReference>
<dbReference type="OrthoDB" id="3010419at2759"/>
<dbReference type="EMBL" id="QKYT01000563">
    <property type="protein sequence ID" value="RIA83536.1"/>
    <property type="molecule type" value="Genomic_DNA"/>
</dbReference>
<gene>
    <name evidence="1" type="ORF">C1645_833668</name>
</gene>
<sequence length="486" mass="57926">MLKLNEDVLYLILEELKDDRKSLYSCLLVNRTLCEKTVSILWKNPGQYYTSMKLLFNVILLHLSEESRKIFKNQGINLFNETYQRKPSFNYINFWKFLNLHLLECMIFSIKNIEKSKLPIIRNEILNLFVNKNTKFIYLDIPQQFNYQLHHISGAEHCFSKLQWLYCGNNTDQNILEGLAKICTSIKKLRFDIIQYNKNDNPGIFKLIEAQKNLKQVYFVWFTNKRNESYRKSLEESLIKNSTNIQNFSLCWKPITEILSYLVNLLSLELNLSFYNLFQDTNWNHLEKVSLPLLKILRAQKVPSKILANLIENTNGNLTEISILYDGIDDKRLIQAIHKNCPKLKYLKLLIKNDNILELEKVLINCQYLNGLFIIADPFNEPDWYDLFKIFIKSSSMNLFKFKFSSIWSIKLLDSLKSFFDNWIDRNPMLLQIILTEHLNIEQQQQQQRRQQLDDLIQKYKLKGIIKKYDIDGTVFEDFEWIQKKI</sequence>